<feature type="domain" description="HTH myb-type" evidence="7">
    <location>
        <begin position="62"/>
        <end position="116"/>
    </location>
</feature>
<dbReference type="InterPro" id="IPR015495">
    <property type="entry name" value="Myb_TF_plants"/>
</dbReference>
<keyword evidence="3" id="KW-0238">DNA-binding</keyword>
<dbReference type="PROSITE" id="PS50090">
    <property type="entry name" value="MYB_LIKE"/>
    <property type="match status" value="2"/>
</dbReference>
<evidence type="ECO:0000256" key="1">
    <source>
        <dbReference type="ARBA" id="ARBA00004123"/>
    </source>
</evidence>
<dbReference type="GO" id="GO:0005634">
    <property type="term" value="C:nucleus"/>
    <property type="evidence" value="ECO:0007669"/>
    <property type="project" value="UniProtKB-SubCell"/>
</dbReference>
<organism evidence="8 9">
    <name type="scientific">Mikania micrantha</name>
    <name type="common">bitter vine</name>
    <dbReference type="NCBI Taxonomy" id="192012"/>
    <lineage>
        <taxon>Eukaryota</taxon>
        <taxon>Viridiplantae</taxon>
        <taxon>Streptophyta</taxon>
        <taxon>Embryophyta</taxon>
        <taxon>Tracheophyta</taxon>
        <taxon>Spermatophyta</taxon>
        <taxon>Magnoliopsida</taxon>
        <taxon>eudicotyledons</taxon>
        <taxon>Gunneridae</taxon>
        <taxon>Pentapetalae</taxon>
        <taxon>asterids</taxon>
        <taxon>campanulids</taxon>
        <taxon>Asterales</taxon>
        <taxon>Asteraceae</taxon>
        <taxon>Asteroideae</taxon>
        <taxon>Heliantheae alliance</taxon>
        <taxon>Eupatorieae</taxon>
        <taxon>Mikania</taxon>
    </lineage>
</organism>
<reference evidence="8 9" key="1">
    <citation type="submission" date="2019-05" db="EMBL/GenBank/DDBJ databases">
        <title>Mikania micrantha, genome provides insights into the molecular mechanism of rapid growth.</title>
        <authorList>
            <person name="Liu B."/>
        </authorList>
    </citation>
    <scope>NUCLEOTIDE SEQUENCE [LARGE SCALE GENOMIC DNA]</scope>
    <source>
        <strain evidence="8">NLD-2019</strain>
        <tissue evidence="8">Leaf</tissue>
    </source>
</reference>
<keyword evidence="4" id="KW-0804">Transcription</keyword>
<proteinExistence type="predicted"/>
<comment type="subcellular location">
    <subcellularLocation>
        <location evidence="1">Nucleus</location>
    </subcellularLocation>
</comment>
<dbReference type="InterPro" id="IPR017930">
    <property type="entry name" value="Myb_dom"/>
</dbReference>
<evidence type="ECO:0000256" key="5">
    <source>
        <dbReference type="ARBA" id="ARBA00023242"/>
    </source>
</evidence>
<dbReference type="Pfam" id="PF00249">
    <property type="entry name" value="Myb_DNA-binding"/>
    <property type="match status" value="2"/>
</dbReference>
<dbReference type="InterPro" id="IPR009057">
    <property type="entry name" value="Homeodomain-like_sf"/>
</dbReference>
<evidence type="ECO:0000259" key="6">
    <source>
        <dbReference type="PROSITE" id="PS50090"/>
    </source>
</evidence>
<dbReference type="GO" id="GO:0003677">
    <property type="term" value="F:DNA binding"/>
    <property type="evidence" value="ECO:0007669"/>
    <property type="project" value="UniProtKB-KW"/>
</dbReference>
<evidence type="ECO:0000256" key="3">
    <source>
        <dbReference type="ARBA" id="ARBA00023125"/>
    </source>
</evidence>
<gene>
    <name evidence="8" type="ORF">E3N88_22131</name>
</gene>
<dbReference type="SMART" id="SM00717">
    <property type="entry name" value="SANT"/>
    <property type="match status" value="2"/>
</dbReference>
<dbReference type="PROSITE" id="PS51294">
    <property type="entry name" value="HTH_MYB"/>
    <property type="match status" value="2"/>
</dbReference>
<dbReference type="SUPFAM" id="SSF46689">
    <property type="entry name" value="Homeodomain-like"/>
    <property type="match status" value="1"/>
</dbReference>
<dbReference type="FunFam" id="1.10.10.60:FF:000121">
    <property type="entry name" value="Myb transcription factor"/>
    <property type="match status" value="1"/>
</dbReference>
<dbReference type="AlphaFoldDB" id="A0A5N6NBD7"/>
<keyword evidence="9" id="KW-1185">Reference proteome</keyword>
<keyword evidence="2" id="KW-0805">Transcription regulation</keyword>
<dbReference type="EMBL" id="SZYD01000012">
    <property type="protein sequence ID" value="KAD4584530.1"/>
    <property type="molecule type" value="Genomic_DNA"/>
</dbReference>
<evidence type="ECO:0000256" key="4">
    <source>
        <dbReference type="ARBA" id="ARBA00023163"/>
    </source>
</evidence>
<evidence type="ECO:0000313" key="9">
    <source>
        <dbReference type="Proteomes" id="UP000326396"/>
    </source>
</evidence>
<keyword evidence="5" id="KW-0539">Nucleus</keyword>
<feature type="domain" description="Myb-like" evidence="6">
    <location>
        <begin position="62"/>
        <end position="112"/>
    </location>
</feature>
<comment type="caution">
    <text evidence="8">The sequence shown here is derived from an EMBL/GenBank/DDBJ whole genome shotgun (WGS) entry which is preliminary data.</text>
</comment>
<protein>
    <submittedName>
        <fullName evidence="8">Uncharacterized protein</fullName>
    </submittedName>
</protein>
<sequence>MGRAPCCDKVGLKKGRWTDEEDAILCNYIRAHGEGSWRDLPKNAGLLRCGKSCRLRWINYLRSDLRRGNISKEEEYIITDLHASLGNRWSQIAARLPGRTDNEIKNYWNSHLKRRIIPSRRSSNTPAITIMPTVNKRKGRTSRFNMKINKTYRPTTHTNPKVAASYEQPTKQPNMAHGPRATSYEEEMLSFIDNMDPEKLAIATDDSSMVHVASEPVSAVSEGKDVVKTVCGSSSSAKDSFDDWNWDFDFDVEDGVLGLGDEEDVNNLSWPWDSTTIDDEYFQGIDAWFLP</sequence>
<dbReference type="Gene3D" id="1.10.10.60">
    <property type="entry name" value="Homeodomain-like"/>
    <property type="match status" value="2"/>
</dbReference>
<accession>A0A5N6NBD7</accession>
<dbReference type="PANTHER" id="PTHR47999">
    <property type="entry name" value="TRANSCRIPTION FACTOR MYB8-RELATED-RELATED"/>
    <property type="match status" value="1"/>
</dbReference>
<dbReference type="CDD" id="cd00167">
    <property type="entry name" value="SANT"/>
    <property type="match status" value="2"/>
</dbReference>
<evidence type="ECO:0000313" key="8">
    <source>
        <dbReference type="EMBL" id="KAD4584530.1"/>
    </source>
</evidence>
<dbReference type="Proteomes" id="UP000326396">
    <property type="component" value="Linkage Group LG2"/>
</dbReference>
<name>A0A5N6NBD7_9ASTR</name>
<dbReference type="PANTHER" id="PTHR47999:SF95">
    <property type="entry name" value="HOMEODOMAIN-LIKE PROTEIN-RELATED"/>
    <property type="match status" value="1"/>
</dbReference>
<dbReference type="InterPro" id="IPR001005">
    <property type="entry name" value="SANT/Myb"/>
</dbReference>
<feature type="domain" description="HTH myb-type" evidence="7">
    <location>
        <begin position="9"/>
        <end position="61"/>
    </location>
</feature>
<evidence type="ECO:0000259" key="7">
    <source>
        <dbReference type="PROSITE" id="PS51294"/>
    </source>
</evidence>
<dbReference type="OrthoDB" id="2143914at2759"/>
<feature type="domain" description="Myb-like" evidence="6">
    <location>
        <begin position="9"/>
        <end position="61"/>
    </location>
</feature>
<evidence type="ECO:0000256" key="2">
    <source>
        <dbReference type="ARBA" id="ARBA00023015"/>
    </source>
</evidence>